<evidence type="ECO:0000313" key="3">
    <source>
        <dbReference type="Proteomes" id="UP000752696"/>
    </source>
</evidence>
<feature type="non-terminal residue" evidence="2">
    <location>
        <position position="368"/>
    </location>
</feature>
<dbReference type="Proteomes" id="UP000752696">
    <property type="component" value="Unassembled WGS sequence"/>
</dbReference>
<dbReference type="OrthoDB" id="7615848at2759"/>
<evidence type="ECO:0000313" key="2">
    <source>
        <dbReference type="EMBL" id="CAD1479750.1"/>
    </source>
</evidence>
<proteinExistence type="predicted"/>
<organism evidence="2 3">
    <name type="scientific">Heterotrigona itama</name>
    <dbReference type="NCBI Taxonomy" id="395501"/>
    <lineage>
        <taxon>Eukaryota</taxon>
        <taxon>Metazoa</taxon>
        <taxon>Ecdysozoa</taxon>
        <taxon>Arthropoda</taxon>
        <taxon>Hexapoda</taxon>
        <taxon>Insecta</taxon>
        <taxon>Pterygota</taxon>
        <taxon>Neoptera</taxon>
        <taxon>Endopterygota</taxon>
        <taxon>Hymenoptera</taxon>
        <taxon>Apocrita</taxon>
        <taxon>Aculeata</taxon>
        <taxon>Apoidea</taxon>
        <taxon>Anthophila</taxon>
        <taxon>Apidae</taxon>
        <taxon>Heterotrigona</taxon>
    </lineage>
</organism>
<comment type="caution">
    <text evidence="2">The sequence shown here is derived from an EMBL/GenBank/DDBJ whole genome shotgun (WGS) entry which is preliminary data.</text>
</comment>
<sequence>MPKLNKLLVTSIIADIRECVHVSNEMYSWLGDIEHLSWKFPTKTAKGINAMEIVKEHDGTAGEFYILLLELAYDRSRLCCRIHFVLRLIVEFMDKFPFVEDFFSEASCVSRSNQISLASLLRLVWDRLKTMPDSISRRMEQRQQVKNSENEARKTFEASKVSQSSQASSSVNYCESCTLAGEAILQAINVIEQVFLENKLISVAATERDECRNDIYEKTQWAVMSKLTKGIGTDVDTALRMASESNLRTQVARRDHEQAIRQLRSSLTMQEKRTDALHAENLELKNLLENGGFSNSETWSLQWVSGIAANSEANRWPALICSECMYVIRMGVIVVEQPAGNSIERFFCRVAHTGVRWTRFGNRSRTIY</sequence>
<keyword evidence="3" id="KW-1185">Reference proteome</keyword>
<dbReference type="AlphaFoldDB" id="A0A6V7HH10"/>
<name>A0A6V7HH10_9HYME</name>
<reference evidence="2" key="1">
    <citation type="submission" date="2020-07" db="EMBL/GenBank/DDBJ databases">
        <authorList>
            <person name="Nazaruddin N."/>
        </authorList>
    </citation>
    <scope>NUCLEOTIDE SEQUENCE</scope>
</reference>
<feature type="compositionally biased region" description="Basic and acidic residues" evidence="1">
    <location>
        <begin position="137"/>
        <end position="157"/>
    </location>
</feature>
<dbReference type="EMBL" id="CAJDYZ010011618">
    <property type="protein sequence ID" value="CAD1479750.1"/>
    <property type="molecule type" value="Genomic_DNA"/>
</dbReference>
<evidence type="ECO:0000256" key="1">
    <source>
        <dbReference type="SAM" id="MobiDB-lite"/>
    </source>
</evidence>
<protein>
    <submittedName>
        <fullName evidence="2">Uncharacterized protein</fullName>
    </submittedName>
</protein>
<gene>
    <name evidence="2" type="ORF">MHI_LOCUS878146</name>
</gene>
<feature type="region of interest" description="Disordered" evidence="1">
    <location>
        <begin position="137"/>
        <end position="159"/>
    </location>
</feature>
<accession>A0A6V7HH10</accession>